<organism evidence="2 3">
    <name type="scientific">Carboxylicivirga marina</name>
    <dbReference type="NCBI Taxonomy" id="2800988"/>
    <lineage>
        <taxon>Bacteria</taxon>
        <taxon>Pseudomonadati</taxon>
        <taxon>Bacteroidota</taxon>
        <taxon>Bacteroidia</taxon>
        <taxon>Marinilabiliales</taxon>
        <taxon>Marinilabiliaceae</taxon>
        <taxon>Carboxylicivirga</taxon>
    </lineage>
</organism>
<evidence type="ECO:0000256" key="1">
    <source>
        <dbReference type="SAM" id="Phobius"/>
    </source>
</evidence>
<name>A0ABS1HQ50_9BACT</name>
<feature type="transmembrane region" description="Helical" evidence="1">
    <location>
        <begin position="6"/>
        <end position="27"/>
    </location>
</feature>
<sequence>MNTDVLFYLMMGVGALIFVAAISNWEWFFKQRRAQVMIKLMGRTGARVFYGLLGAFFSIFAWMVLSGRLVIDSIF</sequence>
<keyword evidence="1" id="KW-1133">Transmembrane helix</keyword>
<dbReference type="Pfam" id="PF15562">
    <property type="entry name" value="Imm17"/>
    <property type="match status" value="1"/>
</dbReference>
<feature type="transmembrane region" description="Helical" evidence="1">
    <location>
        <begin position="48"/>
        <end position="71"/>
    </location>
</feature>
<evidence type="ECO:0000313" key="2">
    <source>
        <dbReference type="EMBL" id="MBK3519812.1"/>
    </source>
</evidence>
<gene>
    <name evidence="2" type="ORF">JIV24_20895</name>
</gene>
<accession>A0ABS1HQ50</accession>
<dbReference type="InterPro" id="IPR029087">
    <property type="entry name" value="Imm17"/>
</dbReference>
<keyword evidence="1" id="KW-0812">Transmembrane</keyword>
<dbReference type="Proteomes" id="UP000605676">
    <property type="component" value="Unassembled WGS sequence"/>
</dbReference>
<evidence type="ECO:0000313" key="3">
    <source>
        <dbReference type="Proteomes" id="UP000605676"/>
    </source>
</evidence>
<comment type="caution">
    <text evidence="2">The sequence shown here is derived from an EMBL/GenBank/DDBJ whole genome shotgun (WGS) entry which is preliminary data.</text>
</comment>
<proteinExistence type="predicted"/>
<keyword evidence="1" id="KW-0472">Membrane</keyword>
<dbReference type="EMBL" id="JAENRR010000094">
    <property type="protein sequence ID" value="MBK3519812.1"/>
    <property type="molecule type" value="Genomic_DNA"/>
</dbReference>
<dbReference type="RefSeq" id="WP_200467031.1">
    <property type="nucleotide sequence ID" value="NZ_JAENRR010000094.1"/>
</dbReference>
<protein>
    <submittedName>
        <fullName evidence="2">Immunity 17 family protein</fullName>
    </submittedName>
</protein>
<keyword evidence="3" id="KW-1185">Reference proteome</keyword>
<reference evidence="2 3" key="1">
    <citation type="submission" date="2021-01" db="EMBL/GenBank/DDBJ databases">
        <title>Carboxyliciviraga sp.nov., isolated from coastal sediments.</title>
        <authorList>
            <person name="Lu D."/>
            <person name="Zhang T."/>
        </authorList>
    </citation>
    <scope>NUCLEOTIDE SEQUENCE [LARGE SCALE GENOMIC DNA]</scope>
    <source>
        <strain evidence="2 3">N1Y132</strain>
    </source>
</reference>